<comment type="caution">
    <text evidence="2">The sequence shown here is derived from an EMBL/GenBank/DDBJ whole genome shotgun (WGS) entry which is preliminary data.</text>
</comment>
<keyword evidence="3" id="KW-1185">Reference proteome</keyword>
<accession>A0AAE3FVR8</accession>
<sequence>MGEAVVADFVGRFHTADMKRTEPVTGRVLLSRKRLVLAHDGGKTTIPLSSVSDINVGTVPAKLSEFFSDTITLAYSIDDGRNVAVIESGGDNVGRFKTVLFKTLLGGHKVKVKHPAKVGGRVTDASTKTAKLKLSKGSLRIVTRDGSVTIDLSTVTNFRRGQYDIAGKKRPTIEVTHMHNGTAKTTFISLPNNRKLNLLGRYLQLEYKDVMEEIAEIEISPEQTEVLVSLYSAGGQAKLGEIVTGDVATVQLVLETLRKNALISENGSALSLTAKGRVVVTEQIEDVNM</sequence>
<protein>
    <recommendedName>
        <fullName evidence="1">Taxis protein CheF</fullName>
    </recommendedName>
</protein>
<dbReference type="RefSeq" id="WP_250583075.1">
    <property type="nucleotide sequence ID" value="NZ_JAKRVX010000001.1"/>
</dbReference>
<evidence type="ECO:0000313" key="2">
    <source>
        <dbReference type="EMBL" id="MCL9816121.1"/>
    </source>
</evidence>
<dbReference type="PANTHER" id="PTHR42201:SF1">
    <property type="entry name" value="TAXIS PROTEIN"/>
    <property type="match status" value="1"/>
</dbReference>
<reference evidence="2" key="1">
    <citation type="journal article" date="2022" name="Syst. Appl. Microbiol.">
        <title>Natronocalculus amylovorans gen. nov., sp. nov., and Natranaeroarchaeum aerophilus sp. nov., dominant culturable amylolytic natronoarchaea from hypersaline soda lakes in southwestern Siberia.</title>
        <authorList>
            <person name="Sorokin D.Y."/>
            <person name="Elcheninov A.G."/>
            <person name="Khizhniak T.V."/>
            <person name="Koenen M."/>
            <person name="Bale N.J."/>
            <person name="Damste J.S.S."/>
            <person name="Kublanov I.V."/>
        </authorList>
    </citation>
    <scope>NUCLEOTIDE SEQUENCE</scope>
    <source>
        <strain evidence="2">AArc-St2</strain>
    </source>
</reference>
<proteinExistence type="predicted"/>
<comment type="subunit">
    <text evidence="1">Interacts with chemotaxis (Che) proteins as well as flagella accessory (Fla) proteins.</text>
</comment>
<dbReference type="Pfam" id="PF04283">
    <property type="entry name" value="CheF-arch"/>
    <property type="match status" value="1"/>
</dbReference>
<dbReference type="Proteomes" id="UP001203207">
    <property type="component" value="Unassembled WGS sequence"/>
</dbReference>
<keyword evidence="1" id="KW-0145">Chemotaxis</keyword>
<dbReference type="AlphaFoldDB" id="A0AAE3FVR8"/>
<reference evidence="2" key="2">
    <citation type="submission" date="2022-02" db="EMBL/GenBank/DDBJ databases">
        <authorList>
            <person name="Elcheninov A.G."/>
            <person name="Sorokin D.Y."/>
            <person name="Kublanov I.V."/>
        </authorList>
    </citation>
    <scope>NUCLEOTIDE SEQUENCE</scope>
    <source>
        <strain evidence="2">AArc-St2</strain>
    </source>
</reference>
<dbReference type="EMBL" id="JAKRVX010000001">
    <property type="protein sequence ID" value="MCL9816121.1"/>
    <property type="molecule type" value="Genomic_DNA"/>
</dbReference>
<dbReference type="PANTHER" id="PTHR42201">
    <property type="entry name" value="TAXIS PROTEIN"/>
    <property type="match status" value="1"/>
</dbReference>
<evidence type="ECO:0000256" key="1">
    <source>
        <dbReference type="PIRNR" id="PIRNR026802"/>
    </source>
</evidence>
<organism evidence="2 3">
    <name type="scientific">Natronocalculus amylovorans</name>
    <dbReference type="NCBI Taxonomy" id="2917812"/>
    <lineage>
        <taxon>Archaea</taxon>
        <taxon>Methanobacteriati</taxon>
        <taxon>Methanobacteriota</taxon>
        <taxon>Stenosarchaea group</taxon>
        <taxon>Halobacteria</taxon>
        <taxon>Halobacteriales</taxon>
        <taxon>Haloferacaceae</taxon>
        <taxon>Natronocalculus</taxon>
    </lineage>
</organism>
<dbReference type="PIRSF" id="PIRSF026802">
    <property type="entry name" value="UCP026802"/>
    <property type="match status" value="1"/>
</dbReference>
<gene>
    <name evidence="2" type="ORF">AArcSt2_04110</name>
</gene>
<evidence type="ECO:0000313" key="3">
    <source>
        <dbReference type="Proteomes" id="UP001203207"/>
    </source>
</evidence>
<dbReference type="GO" id="GO:0006935">
    <property type="term" value="P:chemotaxis"/>
    <property type="evidence" value="ECO:0007669"/>
    <property type="project" value="UniProtKB-UniRule"/>
</dbReference>
<name>A0AAE3FVR8_9EURY</name>
<comment type="function">
    <text evidence="1">Involved in taxis signal transduction.</text>
</comment>
<dbReference type="InterPro" id="IPR007381">
    <property type="entry name" value="CheF1/F2"/>
</dbReference>